<evidence type="ECO:0000313" key="4">
    <source>
        <dbReference type="EMBL" id="MBL6449094.1"/>
    </source>
</evidence>
<dbReference type="Gene3D" id="2.180.10.10">
    <property type="entry name" value="RHS repeat-associated core"/>
    <property type="match status" value="3"/>
</dbReference>
<dbReference type="EMBL" id="JAEUGD010000066">
    <property type="protein sequence ID" value="MBL6449094.1"/>
    <property type="molecule type" value="Genomic_DNA"/>
</dbReference>
<feature type="domain" description="DUF6443" evidence="3">
    <location>
        <begin position="620"/>
        <end position="752"/>
    </location>
</feature>
<feature type="signal peptide" evidence="2">
    <location>
        <begin position="1"/>
        <end position="19"/>
    </location>
</feature>
<accession>A0A937FZL4</accession>
<dbReference type="Pfam" id="PF20041">
    <property type="entry name" value="DUF6443"/>
    <property type="match status" value="1"/>
</dbReference>
<reference evidence="4" key="1">
    <citation type="submission" date="2021-01" db="EMBL/GenBank/DDBJ databases">
        <title>Fulvivirga kasyanovii gen. nov., sp nov., a novel member of the phylum Bacteroidetes isolated from seawater in a mussel farm.</title>
        <authorList>
            <person name="Zhao L.-H."/>
            <person name="Wang Z.-J."/>
        </authorList>
    </citation>
    <scope>NUCLEOTIDE SEQUENCE</scope>
    <source>
        <strain evidence="4">29W222</strain>
    </source>
</reference>
<sequence length="2825" mass="314346">MIRFLLSIVVTLITCSVYAGVISGPTNADADVELMYTYSDEFLQLRPNWEVTGGVITYQGTMMPDNDPEAKVAYVVRIKWNYVSSGTIKFKNGDLVKSTLTVIIDVPPATPPNPTASTNLCGSKTLTRQGTPPSEVTWYWQTTSNGTSTALGYGSTYVANSSGTYYLRAKSGNSWSLGSGSVSVSVINPAMPPVPTVLYNCGLATLSRETPPEGLTYYWQTQAEGTDISDSRETRPATAGTYYLRAKNENCWGPSSSVTVIGDNPIDPVNVALGQQITYYVDNSGSAGVWWHANEGTTILNTYSEGTRYYADVRWDQLGDGYIKGCSGPFKINEVFVEVILPAPDVEMQCGKAILTRKGAPEGCETWHWYRAGNSSSLGSGPTLTVTTSGTYYLRPKQCDGTLSSVGFTAEVNIDPLPVASADVSVEDLINPGFVTMTVNDANPAYTYHWYRNGIKEYEGTTYRAFCTETSTFDVYSVKDGCSSAVAKSVTSNVFLIPVIHVDGSLFIKNGEQTRLYIDNNNVFNHYQWVKDGNNISGSTQPELNVSVPGVYHLAVSLNGTDYFNTRSVKVVALGNSPDDSSAPILQSNVPTATLGTSDVNFVRTYTFKTPSNDLRVIGTVPDLPVEQVNVSTQYIDGLGRPVQTVVKQGSPGKNDIIHAVAYDKGGRQYREYLPYVSASGLGAYRNNHLLEQYDFYRNLDNTSPGSLAYKVARTGVAYAETRFENSPLDKALEESAPGESWRLGSGHTTQSDVRPYNAADDQVVTRWSVIDDQLVHQGYVYSGELMVEVAVDEHGQEVHEFTDKLGRTVLKRVNGNNRGDWLDTYYVYDMFSNLRYVLPPECSAKIVDGFSWATDFGIIDNWAFQYKYDGRDRMISKKVPGAEAMYLVYDNRDRLVLTQDGNQRLHGEWAFTKYDEVNRPVMHGVTEMFGSLDDVRNAVKNHPVLFEQRGDEMFGYTNQAFPVDTLVENYYLITYYDDYEFSYADSLAFEPELGHTAPFDRAVGLVTGTVAKVLGDFKWLKSVTYYDDEYRVIQIQEENQQGDVNITSYRYNFSGDQVEVKTSGKDVTVIYDMSYDHLGRLVDTYHSIGSYEKVEWKDLVNMTYETEGIVKNAGVNNWNGGAASLNQLPMDEDGALALTAEVVDYHRMIGLSPSNANEHWNTIQYAFFLRSDSTFQVREKGSANLLSGVHKYKVGDKFKIERKNGSIQYFHNDQLLRTVSALNTALLVDVSVYSDGYILEDVHLSKLQRVLLSHNEYNEIGELIEKNLHSEDDKASFAQSVDYAYNPRGWLTHINNSELSETEVLSPNDYFGMELMYDHGFEQQQYNGNVAGVKWKTLGKSESKAYGYVYDGLNRLRLADYVEGQTGAWTLKQGGYNEYIQGYDRNGNILGLTRYADHDGPEVIDQLEYNYGQGADHANRLLHVAENDLLTYKEEGFRDIQGDDYVYDANGNMIVDANKGIDQITYNHLNLPVKVIKNDNDYVEYIYNAQGKKLAQIIYEYGYTTRTDFVGEFIYEKVLDSEPALQLIQHDQGQLMAKEGEEGFEYQYHIKDNFDNTRVIFTANPDTLIFSASFESEVGTDEENLYTNIPETRVTFSTADANDDGGDQVVRLNVSSPVGPSISLPLGIGDEVDIEVYAYYEGGDGYSSLQNPTAMISAIAGAFGGVNGGNTYEQSTYDAFNNVNNGNALLSGTSSDTRPAAYLNYIMFDENMNLQKFGHAQVLEEAGSHKKIAIENIVADKPGFIYIYLTNESNTENPVYFDDMKVTLREHPVIQTDDYFPFGLSFNGYKRLVSDYKGSYSQKGTGWKDLGFRQYEPVTGRFLTIDPLTELQLDQSPYQYAGNDPVNNKDLLGLLIEDNSWKMRNGNKKATGPKEKDKKDKAKVKKVKVKSRGTHTKRKMYVYVTKGKKRKQSRGDKNDGSSGSEDESASNENSSEQKDNLAKSDLSTMDVVNRLIAYGVGNEADQNYKEQAIKNKIDRVHGPLFSGNNIENKSPRYRPSSDSGTPSISTDQSGLSGHVQYWHEKGVNQPEVAKFEHLAGNLPFGQALALHYKLLIQSKHPFSSSFKRAIDARTTYSQYDDEAFDQAEPVHVTVKDGGYTVDYENDGINGVLSDLYIEVNMGEDHIDLLNVNKVDITASGSVEEQMIFLKAGKFIRDLLNEAIQQQEIVVPSEIQEYLDANHDLIQDEINRIKNRILADGDLHDFVGIDQAESDKLKNSMSTFESEPFGLDAEVMIVEEAYFDIIVDDYNLGVRSTNKDVTMILAKKEDGTYERHLVYRDDLFVLPTEKKYDDGTVVALPHDATVMAEFEARRDEAIQSAIDYNNTQVYSNYSGDVVDIVGEITFENRSLEWTDDEGNARTLLIYEIYDDGGFLATDGEVSETFSPANDPNIDVPSQLEGTTADADEPVLNIFEKTMLVVKAAKDLLDDVGIEESHWYEQGGVSNTWGIWVPDPAAGVGNSALDELKSIPEMVAFGLSMFDKKTRQQLIESIISIDFSTLENMYYGKIAEYEKSAQYAGFYDTSAIIFSILTGGKKVFDELSTILKKTGKLGKIDWATVKGKGFDDVTARRFGEDIAANDELAEALAENADLADGWKKMDEIDPDNPLKKNPEFLSHVNDWDGAGATLSKNLDGNLNLTDAAGKKIAEIKNGNVLPEKYGDGTPIGEPKNGYQLVDDGGELKMKRTPDTSGYNADDLTKLTEHPDAHVLERHGHDVTNDALIKRVETGIAPDGAVQQVSNYASRFNSPEMVKEALENVKPGTPAFTAKIQDPISGNWIVEHPGNFGVGYGKNVGNGLQQMSKVTAVYEEVSSGVFQLVTMYPNK</sequence>
<dbReference type="PANTHER" id="PTHR32305">
    <property type="match status" value="1"/>
</dbReference>
<dbReference type="Proteomes" id="UP000614216">
    <property type="component" value="Unassembled WGS sequence"/>
</dbReference>
<comment type="caution">
    <text evidence="4">The sequence shown here is derived from an EMBL/GenBank/DDBJ whole genome shotgun (WGS) entry which is preliminary data.</text>
</comment>
<dbReference type="InterPro" id="IPR022385">
    <property type="entry name" value="Rhs_assc_core"/>
</dbReference>
<evidence type="ECO:0000256" key="1">
    <source>
        <dbReference type="SAM" id="MobiDB-lite"/>
    </source>
</evidence>
<organism evidence="4 5">
    <name type="scientific">Fulvivirga marina</name>
    <dbReference type="NCBI Taxonomy" id="2494733"/>
    <lineage>
        <taxon>Bacteria</taxon>
        <taxon>Pseudomonadati</taxon>
        <taxon>Bacteroidota</taxon>
        <taxon>Cytophagia</taxon>
        <taxon>Cytophagales</taxon>
        <taxon>Fulvivirgaceae</taxon>
        <taxon>Fulvivirga</taxon>
    </lineage>
</organism>
<keyword evidence="5" id="KW-1185">Reference proteome</keyword>
<evidence type="ECO:0000313" key="5">
    <source>
        <dbReference type="Proteomes" id="UP000614216"/>
    </source>
</evidence>
<dbReference type="PANTHER" id="PTHR32305:SF15">
    <property type="entry name" value="PROTEIN RHSA-RELATED"/>
    <property type="match status" value="1"/>
</dbReference>
<dbReference type="NCBIfam" id="TIGR03696">
    <property type="entry name" value="Rhs_assc_core"/>
    <property type="match status" value="1"/>
</dbReference>
<feature type="region of interest" description="Disordered" evidence="1">
    <location>
        <begin position="1864"/>
        <end position="1947"/>
    </location>
</feature>
<feature type="compositionally biased region" description="Polar residues" evidence="1">
    <location>
        <begin position="2001"/>
        <end position="2015"/>
    </location>
</feature>
<evidence type="ECO:0000256" key="2">
    <source>
        <dbReference type="SAM" id="SignalP"/>
    </source>
</evidence>
<feature type="region of interest" description="Disordered" evidence="1">
    <location>
        <begin position="1981"/>
        <end position="2015"/>
    </location>
</feature>
<protein>
    <recommendedName>
        <fullName evidence="3">DUF6443 domain-containing protein</fullName>
    </recommendedName>
</protein>
<dbReference type="InterPro" id="IPR050708">
    <property type="entry name" value="T6SS_VgrG/RHS"/>
</dbReference>
<proteinExistence type="predicted"/>
<gene>
    <name evidence="4" type="ORF">JMN32_22475</name>
</gene>
<dbReference type="RefSeq" id="WP_202858624.1">
    <property type="nucleotide sequence ID" value="NZ_JAEUGD010000066.1"/>
</dbReference>
<dbReference type="InterPro" id="IPR045619">
    <property type="entry name" value="DUF6443"/>
</dbReference>
<feature type="chain" id="PRO_5037359181" description="DUF6443 domain-containing protein" evidence="2">
    <location>
        <begin position="20"/>
        <end position="2825"/>
    </location>
</feature>
<feature type="region of interest" description="Disordered" evidence="1">
    <location>
        <begin position="735"/>
        <end position="754"/>
    </location>
</feature>
<evidence type="ECO:0000259" key="3">
    <source>
        <dbReference type="Pfam" id="PF20041"/>
    </source>
</evidence>
<name>A0A937FZL4_9BACT</name>
<keyword evidence="2" id="KW-0732">Signal</keyword>
<feature type="compositionally biased region" description="Basic residues" evidence="1">
    <location>
        <begin position="1882"/>
        <end position="1913"/>
    </location>
</feature>